<keyword evidence="2" id="KW-1185">Reference proteome</keyword>
<dbReference type="Proteomes" id="UP001152795">
    <property type="component" value="Unassembled WGS sequence"/>
</dbReference>
<sequence length="475" mass="54785">MTSECRWLVGPSFLKGPESSWPQTNLRKDIEEEDPEILIQSNVVVEVKRPAIYELLERYSSWNVLKAKIVWLTRFAFLLSHRLHRSHICPLGKPTIPELENTENDIMRMIQQQVFSEEYNALSKSGKVKISSNIAKLNPFIGENNIIRVGSRLEYAHISYNAKFPPILPKQHWVSELLARHVHCSNAHIGQEHTLNILRQRVWICNVRSLVRKIIKAPATNGTFTTMSGYGKLTISLMFCDNLSPDVEPNFRGADKELKSATKAWSEDRLEDQLSQRGIDWIFHPPNAPQFSGVWERLIRETKRALKAILKGALVTEHVLRTVFCEVESILNSRPLTRSSEDAADATAITPAHFLLQRPAVVVPIGDFNEDSIIGRRKWKQAQILSNHFWTRWVREYLTTLHLRQKWLKPQRDVRVGDLVLVHEKKIPRGLWPIAIVRRVFPGRDNRIRTVEIKTKDTVLTRPIVNISLLEQCDN</sequence>
<dbReference type="PANTHER" id="PTHR47331">
    <property type="entry name" value="PHD-TYPE DOMAIN-CONTAINING PROTEIN"/>
    <property type="match status" value="1"/>
</dbReference>
<dbReference type="EMBL" id="CACRXK020024418">
    <property type="protein sequence ID" value="CAB4038636.1"/>
    <property type="molecule type" value="Genomic_DNA"/>
</dbReference>
<dbReference type="GO" id="GO:0015074">
    <property type="term" value="P:DNA integration"/>
    <property type="evidence" value="ECO:0007669"/>
    <property type="project" value="InterPro"/>
</dbReference>
<reference evidence="1" key="1">
    <citation type="submission" date="2020-04" db="EMBL/GenBank/DDBJ databases">
        <authorList>
            <person name="Alioto T."/>
            <person name="Alioto T."/>
            <person name="Gomez Garrido J."/>
        </authorList>
    </citation>
    <scope>NUCLEOTIDE SEQUENCE</scope>
    <source>
        <strain evidence="1">A484AB</strain>
    </source>
</reference>
<dbReference type="Gene3D" id="3.30.420.10">
    <property type="entry name" value="Ribonuclease H-like superfamily/Ribonuclease H"/>
    <property type="match status" value="1"/>
</dbReference>
<dbReference type="OrthoDB" id="8061911at2759"/>
<dbReference type="GO" id="GO:0003676">
    <property type="term" value="F:nucleic acid binding"/>
    <property type="evidence" value="ECO:0007669"/>
    <property type="project" value="InterPro"/>
</dbReference>
<evidence type="ECO:0000313" key="1">
    <source>
        <dbReference type="EMBL" id="CAB4038636.1"/>
    </source>
</evidence>
<evidence type="ECO:0000313" key="2">
    <source>
        <dbReference type="Proteomes" id="UP001152795"/>
    </source>
</evidence>
<proteinExistence type="predicted"/>
<dbReference type="PROSITE" id="PS50994">
    <property type="entry name" value="INTEGRASE"/>
    <property type="match status" value="1"/>
</dbReference>
<gene>
    <name evidence="1" type="ORF">PACLA_8A028970</name>
</gene>
<dbReference type="PANTHER" id="PTHR47331:SF1">
    <property type="entry name" value="GAG-LIKE PROTEIN"/>
    <property type="match status" value="1"/>
</dbReference>
<organism evidence="1 2">
    <name type="scientific">Paramuricea clavata</name>
    <name type="common">Red gorgonian</name>
    <name type="synonym">Violescent sea-whip</name>
    <dbReference type="NCBI Taxonomy" id="317549"/>
    <lineage>
        <taxon>Eukaryota</taxon>
        <taxon>Metazoa</taxon>
        <taxon>Cnidaria</taxon>
        <taxon>Anthozoa</taxon>
        <taxon>Octocorallia</taxon>
        <taxon>Malacalcyonacea</taxon>
        <taxon>Plexauridae</taxon>
        <taxon>Paramuricea</taxon>
    </lineage>
</organism>
<dbReference type="InterPro" id="IPR001584">
    <property type="entry name" value="Integrase_cat-core"/>
</dbReference>
<dbReference type="AlphaFoldDB" id="A0A7D9JYP8"/>
<dbReference type="InterPro" id="IPR040676">
    <property type="entry name" value="DUF5641"/>
</dbReference>
<dbReference type="SUPFAM" id="SSF53098">
    <property type="entry name" value="Ribonuclease H-like"/>
    <property type="match status" value="1"/>
</dbReference>
<dbReference type="InterPro" id="IPR036397">
    <property type="entry name" value="RNaseH_sf"/>
</dbReference>
<dbReference type="Pfam" id="PF18701">
    <property type="entry name" value="DUF5641"/>
    <property type="match status" value="1"/>
</dbReference>
<comment type="caution">
    <text evidence="1">The sequence shown here is derived from an EMBL/GenBank/DDBJ whole genome shotgun (WGS) entry which is preliminary data.</text>
</comment>
<protein>
    <submittedName>
        <fullName evidence="1">THAP domain-containing 2</fullName>
    </submittedName>
</protein>
<name>A0A7D9JYP8_PARCT</name>
<accession>A0A7D9JYP8</accession>
<dbReference type="InterPro" id="IPR012337">
    <property type="entry name" value="RNaseH-like_sf"/>
</dbReference>